<feature type="domain" description="PepSY" evidence="1">
    <location>
        <begin position="178"/>
        <end position="237"/>
    </location>
</feature>
<proteinExistence type="predicted"/>
<organism evidence="2 3">
    <name type="scientific">Bacillus daqingensis</name>
    <dbReference type="NCBI Taxonomy" id="872396"/>
    <lineage>
        <taxon>Bacteria</taxon>
        <taxon>Bacillati</taxon>
        <taxon>Bacillota</taxon>
        <taxon>Bacilli</taxon>
        <taxon>Bacillales</taxon>
        <taxon>Bacillaceae</taxon>
        <taxon>Bacillus</taxon>
    </lineage>
</organism>
<protein>
    <submittedName>
        <fullName evidence="2">PepSY domain-containing protein</fullName>
    </submittedName>
</protein>
<dbReference type="Proteomes" id="UP001595896">
    <property type="component" value="Unassembled WGS sequence"/>
</dbReference>
<name>A0ABV9NVG4_9BACI</name>
<accession>A0ABV9NVG4</accession>
<dbReference type="EMBL" id="JBHSGK010000004">
    <property type="protein sequence ID" value="MFC4736147.1"/>
    <property type="molecule type" value="Genomic_DNA"/>
</dbReference>
<sequence length="240" mass="26442">MKSFTWTIKMKKQVKQALPLLCGGAFLAGMYGLFGNDPELLHAEEAVDMMESRYKGEVTAFQALEDTYTMQLTAADGTYQIDLHPVTGEVLSFDPVSEQGLEQQEEEELEKLESADVEAIVSETAAGAVITEMELKEGEQNVYDVVFSQDGATGRLEIDAYSGDIELFTLEETAPVDPIDRDKAAALAVKAFEGEVDDIDLEEKNGRLVYEIEVENEAADREADVIIDAYSGEVLEIVHD</sequence>
<dbReference type="RefSeq" id="WP_377908799.1">
    <property type="nucleotide sequence ID" value="NZ_JBHSGK010000004.1"/>
</dbReference>
<dbReference type="Gene3D" id="3.10.450.40">
    <property type="match status" value="1"/>
</dbReference>
<feature type="domain" description="PepSY" evidence="1">
    <location>
        <begin position="114"/>
        <end position="165"/>
    </location>
</feature>
<evidence type="ECO:0000313" key="3">
    <source>
        <dbReference type="Proteomes" id="UP001595896"/>
    </source>
</evidence>
<evidence type="ECO:0000259" key="1">
    <source>
        <dbReference type="Pfam" id="PF03413"/>
    </source>
</evidence>
<reference evidence="3" key="1">
    <citation type="journal article" date="2019" name="Int. J. Syst. Evol. Microbiol.">
        <title>The Global Catalogue of Microorganisms (GCM) 10K type strain sequencing project: providing services to taxonomists for standard genome sequencing and annotation.</title>
        <authorList>
            <consortium name="The Broad Institute Genomics Platform"/>
            <consortium name="The Broad Institute Genome Sequencing Center for Infectious Disease"/>
            <person name="Wu L."/>
            <person name="Ma J."/>
        </authorList>
    </citation>
    <scope>NUCLEOTIDE SEQUENCE [LARGE SCALE GENOMIC DNA]</scope>
    <source>
        <strain evidence="3">JCM 12165</strain>
    </source>
</reference>
<dbReference type="Pfam" id="PF03413">
    <property type="entry name" value="PepSY"/>
    <property type="match status" value="2"/>
</dbReference>
<comment type="caution">
    <text evidence="2">The sequence shown here is derived from an EMBL/GenBank/DDBJ whole genome shotgun (WGS) entry which is preliminary data.</text>
</comment>
<gene>
    <name evidence="2" type="ORF">ACFO4L_06050</name>
</gene>
<keyword evidence="3" id="KW-1185">Reference proteome</keyword>
<dbReference type="InterPro" id="IPR025711">
    <property type="entry name" value="PepSY"/>
</dbReference>
<evidence type="ECO:0000313" key="2">
    <source>
        <dbReference type="EMBL" id="MFC4736147.1"/>
    </source>
</evidence>